<dbReference type="Gramene" id="KVH93738">
    <property type="protein sequence ID" value="KVH93738"/>
    <property type="gene ID" value="Ccrd_004213"/>
</dbReference>
<dbReference type="InterPro" id="IPR015655">
    <property type="entry name" value="PP2C"/>
</dbReference>
<dbReference type="GO" id="GO:0004722">
    <property type="term" value="F:protein serine/threonine phosphatase activity"/>
    <property type="evidence" value="ECO:0007669"/>
    <property type="project" value="InterPro"/>
</dbReference>
<dbReference type="PROSITE" id="PS51746">
    <property type="entry name" value="PPM_2"/>
    <property type="match status" value="1"/>
</dbReference>
<dbReference type="InterPro" id="IPR036457">
    <property type="entry name" value="PPM-type-like_dom_sf"/>
</dbReference>
<protein>
    <recommendedName>
        <fullName evidence="1">PPM-type phosphatase domain-containing protein</fullName>
    </recommendedName>
</protein>
<dbReference type="Gene3D" id="3.60.40.10">
    <property type="entry name" value="PPM-type phosphatase domain"/>
    <property type="match status" value="1"/>
</dbReference>
<feature type="domain" description="PPM-type phosphatase" evidence="1">
    <location>
        <begin position="1"/>
        <end position="119"/>
    </location>
</feature>
<organism evidence="2 3">
    <name type="scientific">Cynara cardunculus var. scolymus</name>
    <name type="common">Globe artichoke</name>
    <name type="synonym">Cynara scolymus</name>
    <dbReference type="NCBI Taxonomy" id="59895"/>
    <lineage>
        <taxon>Eukaryota</taxon>
        <taxon>Viridiplantae</taxon>
        <taxon>Streptophyta</taxon>
        <taxon>Embryophyta</taxon>
        <taxon>Tracheophyta</taxon>
        <taxon>Spermatophyta</taxon>
        <taxon>Magnoliopsida</taxon>
        <taxon>eudicotyledons</taxon>
        <taxon>Gunneridae</taxon>
        <taxon>Pentapetalae</taxon>
        <taxon>asterids</taxon>
        <taxon>campanulids</taxon>
        <taxon>Asterales</taxon>
        <taxon>Asteraceae</taxon>
        <taxon>Carduoideae</taxon>
        <taxon>Cardueae</taxon>
        <taxon>Carduinae</taxon>
        <taxon>Cynara</taxon>
    </lineage>
</organism>
<sequence length="119" mass="13582">MRNRAISSPFFVLETDYSAVLSWNELTYEMSKAHRSCCHRERVLVDPLDGFVEDGYLNGQLGMTRAIGNWHFKGLKESGDKVGPLSAEPELKLVTLIEENEFLIIGCDEIWDAFKNQNE</sequence>
<evidence type="ECO:0000313" key="2">
    <source>
        <dbReference type="EMBL" id="KVH93738.1"/>
    </source>
</evidence>
<dbReference type="AlphaFoldDB" id="A0A103XMW7"/>
<accession>A0A103XMW7</accession>
<dbReference type="SUPFAM" id="SSF81606">
    <property type="entry name" value="PP2C-like"/>
    <property type="match status" value="1"/>
</dbReference>
<evidence type="ECO:0000259" key="1">
    <source>
        <dbReference type="PROSITE" id="PS51746"/>
    </source>
</evidence>
<dbReference type="OMA" id="CCHRERV"/>
<dbReference type="PANTHER" id="PTHR13832">
    <property type="entry name" value="PROTEIN PHOSPHATASE 2C"/>
    <property type="match status" value="1"/>
</dbReference>
<name>A0A103XMW7_CYNCS</name>
<gene>
    <name evidence="2" type="ORF">Ccrd_004213</name>
</gene>
<feature type="non-terminal residue" evidence="2">
    <location>
        <position position="119"/>
    </location>
</feature>
<dbReference type="InterPro" id="IPR001932">
    <property type="entry name" value="PPM-type_phosphatase-like_dom"/>
</dbReference>
<dbReference type="Pfam" id="PF00481">
    <property type="entry name" value="PP2C"/>
    <property type="match status" value="1"/>
</dbReference>
<reference evidence="2 3" key="1">
    <citation type="journal article" date="2016" name="Sci. Rep.">
        <title>The genome sequence of the outbreeding globe artichoke constructed de novo incorporating a phase-aware low-pass sequencing strategy of F1 progeny.</title>
        <authorList>
            <person name="Scaglione D."/>
            <person name="Reyes-Chin-Wo S."/>
            <person name="Acquadro A."/>
            <person name="Froenicke L."/>
            <person name="Portis E."/>
            <person name="Beitel C."/>
            <person name="Tirone M."/>
            <person name="Mauro R."/>
            <person name="Lo Monaco A."/>
            <person name="Mauromicale G."/>
            <person name="Faccioli P."/>
            <person name="Cattivelli L."/>
            <person name="Rieseberg L."/>
            <person name="Michelmore R."/>
            <person name="Lanteri S."/>
        </authorList>
    </citation>
    <scope>NUCLEOTIDE SEQUENCE [LARGE SCALE GENOMIC DNA]</scope>
    <source>
        <strain evidence="2">2C</strain>
    </source>
</reference>
<keyword evidence="3" id="KW-1185">Reference proteome</keyword>
<evidence type="ECO:0000313" key="3">
    <source>
        <dbReference type="Proteomes" id="UP000243975"/>
    </source>
</evidence>
<dbReference type="Proteomes" id="UP000243975">
    <property type="component" value="Unassembled WGS sequence"/>
</dbReference>
<dbReference type="PANTHER" id="PTHR13832:SF684">
    <property type="entry name" value="PROTEIN PHOSPHATASE 2C 27-RELATED"/>
    <property type="match status" value="1"/>
</dbReference>
<proteinExistence type="predicted"/>
<dbReference type="EMBL" id="LEKV01004609">
    <property type="protein sequence ID" value="KVH93738.1"/>
    <property type="molecule type" value="Genomic_DNA"/>
</dbReference>
<comment type="caution">
    <text evidence="2">The sequence shown here is derived from an EMBL/GenBank/DDBJ whole genome shotgun (WGS) entry which is preliminary data.</text>
</comment>